<sequence>MMRECMANQIEANERIKNQVVELEREVSQELRNRQVIIENLERQFECLKKIQQTESLPRTISNKPRHEVVYKPPSIRNENDKGNIKFIKEDETQPIPTMPNPNLIHSNSLTVSPFLKDCTVHILYTNAKTFSNDVLMNHDCTVHILYTNAKTFSNDVLMNHVGDKKLKSMDGVETGRITKKEIKRMTR</sequence>
<dbReference type="EMBL" id="BKCJ010599567">
    <property type="protein sequence ID" value="GFB31313.1"/>
    <property type="molecule type" value="Genomic_DNA"/>
</dbReference>
<dbReference type="AlphaFoldDB" id="A0A699L8Q8"/>
<gene>
    <name evidence="2" type="ORF">Tci_703284</name>
</gene>
<keyword evidence="1" id="KW-0175">Coiled coil</keyword>
<reference evidence="2" key="1">
    <citation type="journal article" date="2019" name="Sci. Rep.">
        <title>Draft genome of Tanacetum cinerariifolium, the natural source of mosquito coil.</title>
        <authorList>
            <person name="Yamashiro T."/>
            <person name="Shiraishi A."/>
            <person name="Satake H."/>
            <person name="Nakayama K."/>
        </authorList>
    </citation>
    <scope>NUCLEOTIDE SEQUENCE</scope>
</reference>
<accession>A0A699L8Q8</accession>
<feature type="non-terminal residue" evidence="2">
    <location>
        <position position="188"/>
    </location>
</feature>
<evidence type="ECO:0000313" key="2">
    <source>
        <dbReference type="EMBL" id="GFB31313.1"/>
    </source>
</evidence>
<feature type="coiled-coil region" evidence="1">
    <location>
        <begin position="6"/>
        <end position="44"/>
    </location>
</feature>
<organism evidence="2">
    <name type="scientific">Tanacetum cinerariifolium</name>
    <name type="common">Dalmatian daisy</name>
    <name type="synonym">Chrysanthemum cinerariifolium</name>
    <dbReference type="NCBI Taxonomy" id="118510"/>
    <lineage>
        <taxon>Eukaryota</taxon>
        <taxon>Viridiplantae</taxon>
        <taxon>Streptophyta</taxon>
        <taxon>Embryophyta</taxon>
        <taxon>Tracheophyta</taxon>
        <taxon>Spermatophyta</taxon>
        <taxon>Magnoliopsida</taxon>
        <taxon>eudicotyledons</taxon>
        <taxon>Gunneridae</taxon>
        <taxon>Pentapetalae</taxon>
        <taxon>asterids</taxon>
        <taxon>campanulids</taxon>
        <taxon>Asterales</taxon>
        <taxon>Asteraceae</taxon>
        <taxon>Asteroideae</taxon>
        <taxon>Anthemideae</taxon>
        <taxon>Anthemidinae</taxon>
        <taxon>Tanacetum</taxon>
    </lineage>
</organism>
<evidence type="ECO:0000256" key="1">
    <source>
        <dbReference type="SAM" id="Coils"/>
    </source>
</evidence>
<comment type="caution">
    <text evidence="2">The sequence shown here is derived from an EMBL/GenBank/DDBJ whole genome shotgun (WGS) entry which is preliminary data.</text>
</comment>
<protein>
    <submittedName>
        <fullName evidence="2">Uncharacterized protein</fullName>
    </submittedName>
</protein>
<proteinExistence type="predicted"/>
<name>A0A699L8Q8_TANCI</name>